<comment type="caution">
    <text evidence="6">Lacks conserved residue(s) required for the propagation of feature annotation.</text>
</comment>
<dbReference type="GO" id="GO:0006281">
    <property type="term" value="P:DNA repair"/>
    <property type="evidence" value="ECO:0007669"/>
    <property type="project" value="TreeGrafter"/>
</dbReference>
<comment type="similarity">
    <text evidence="6">Belongs to the SulA family.</text>
</comment>
<dbReference type="SUPFAM" id="SSF52540">
    <property type="entry name" value="P-loop containing nucleoside triphosphate hydrolases"/>
    <property type="match status" value="1"/>
</dbReference>
<proteinExistence type="evidence at transcript level"/>
<organism evidence="7 8">
    <name type="scientific">Proteus mirabilis</name>
    <dbReference type="NCBI Taxonomy" id="584"/>
    <lineage>
        <taxon>Bacteria</taxon>
        <taxon>Pseudomonadati</taxon>
        <taxon>Pseudomonadota</taxon>
        <taxon>Gammaproteobacteria</taxon>
        <taxon>Enterobacterales</taxon>
        <taxon>Morganellaceae</taxon>
        <taxon>Proteus</taxon>
    </lineage>
</organism>
<dbReference type="GO" id="GO:0009432">
    <property type="term" value="P:SOS response"/>
    <property type="evidence" value="ECO:0007669"/>
    <property type="project" value="UniProtKB-UniRule"/>
</dbReference>
<dbReference type="NCBIfam" id="NF007892">
    <property type="entry name" value="PRK10595.1"/>
    <property type="match status" value="1"/>
</dbReference>
<evidence type="ECO:0000256" key="6">
    <source>
        <dbReference type="HAMAP-Rule" id="MF_01179"/>
    </source>
</evidence>
<evidence type="ECO:0000256" key="4">
    <source>
        <dbReference type="ARBA" id="ARBA00023236"/>
    </source>
</evidence>
<evidence type="ECO:0000256" key="2">
    <source>
        <dbReference type="ARBA" id="ARBA00022763"/>
    </source>
</evidence>
<dbReference type="HAMAP" id="MF_01179">
    <property type="entry name" value="SulA"/>
    <property type="match status" value="1"/>
</dbReference>
<dbReference type="AlphaFoldDB" id="A0A379FG48"/>
<comment type="PTM">
    <text evidence="6">Is rapidly cleaved and degraded by the Lon protease once DNA damage is repaired.</text>
</comment>
<accession>A0A379FG48</accession>
<comment type="function">
    <text evidence="6">Component of the SOS system and an inhibitor of cell division. Accumulation of SulA causes rapid cessation of cell division and the appearance of long, non-septate filaments. In the presence of GTP, binds a polymerization-competent form of FtsZ in a 1:1 ratio, thus inhibiting FtsZ polymerization and therefore preventing it from participating in the assembly of the Z ring. This mechanism prevents the premature segregation of damaged DNA to daughter cells during cell division.</text>
</comment>
<evidence type="ECO:0000313" key="8">
    <source>
        <dbReference type="Proteomes" id="UP000254191"/>
    </source>
</evidence>
<evidence type="ECO:0000256" key="5">
    <source>
        <dbReference type="ARBA" id="ARBA00023306"/>
    </source>
</evidence>
<dbReference type="InterPro" id="IPR004596">
    <property type="entry name" value="Cell_div_suppressor_SulA"/>
</dbReference>
<dbReference type="InterPro" id="IPR027417">
    <property type="entry name" value="P-loop_NTPase"/>
</dbReference>
<feature type="region of interest" description="FtsZ binding" evidence="6">
    <location>
        <begin position="115"/>
        <end position="121"/>
    </location>
</feature>
<keyword evidence="2 6" id="KW-0227">DNA damage</keyword>
<dbReference type="GO" id="GO:0051782">
    <property type="term" value="P:negative regulation of cell division"/>
    <property type="evidence" value="ECO:0007669"/>
    <property type="project" value="UniProtKB-UniRule"/>
</dbReference>
<dbReference type="InterPro" id="IPR047696">
    <property type="entry name" value="SulA_enterobact"/>
</dbReference>
<protein>
    <recommendedName>
        <fullName evidence="6">Cell division inhibitor SulA</fullName>
    </recommendedName>
</protein>
<keyword evidence="3 6" id="KW-0717">Septation</keyword>
<dbReference type="InterPro" id="IPR050356">
    <property type="entry name" value="SulA_CellDiv_inhibitor"/>
</dbReference>
<sequence>MKLSTSSLARQNGLFQEISTEVLPLSMASDAITTTMPDNRQGIVSELLYQNPLMINHILLPLLKQYSHESRWLLWLSPQQKLNRSWLKETGLPLNKIIQLNHVDSINTVELMEKALLSGNYSVVLGWLPEISSEEMKRLEYAASIGKALGFIMRQQNSNHIQIENNNSSKRHLNSIKFIQITTISEI</sequence>
<dbReference type="Proteomes" id="UP000254191">
    <property type="component" value="Unassembled WGS sequence"/>
</dbReference>
<keyword evidence="5 6" id="KW-0131">Cell cycle</keyword>
<dbReference type="GO" id="GO:0000917">
    <property type="term" value="P:division septum assembly"/>
    <property type="evidence" value="ECO:0007669"/>
    <property type="project" value="UniProtKB-KW"/>
</dbReference>
<evidence type="ECO:0000313" key="7">
    <source>
        <dbReference type="EMBL" id="SUC19010.1"/>
    </source>
</evidence>
<comment type="subunit">
    <text evidence="6">Interacts with FtsZ.</text>
</comment>
<evidence type="ECO:0000256" key="1">
    <source>
        <dbReference type="ARBA" id="ARBA00022618"/>
    </source>
</evidence>
<evidence type="ECO:0000256" key="3">
    <source>
        <dbReference type="ARBA" id="ARBA00023210"/>
    </source>
</evidence>
<comment type="induction">
    <text evidence="6">By DNA damage, as part of the SOS response.</text>
</comment>
<dbReference type="NCBIfam" id="TIGR00623">
    <property type="entry name" value="SOS_SulA_coli"/>
    <property type="match status" value="1"/>
</dbReference>
<dbReference type="Pfam" id="PF03846">
    <property type="entry name" value="SulA"/>
    <property type="match status" value="1"/>
</dbReference>
<dbReference type="Gene3D" id="3.40.50.300">
    <property type="entry name" value="P-loop containing nucleotide triphosphate hydrolases"/>
    <property type="match status" value="1"/>
</dbReference>
<reference evidence="7 8" key="1">
    <citation type="submission" date="2018-06" db="EMBL/GenBank/DDBJ databases">
        <authorList>
            <consortium name="Pathogen Informatics"/>
            <person name="Doyle S."/>
        </authorList>
    </citation>
    <scope>NUCLEOTIDE SEQUENCE [LARGE SCALE GENOMIC DNA]</scope>
    <source>
        <strain evidence="7 8">NCTC11938</strain>
    </source>
</reference>
<dbReference type="EMBL" id="UGTS01000004">
    <property type="protein sequence ID" value="SUC19010.1"/>
    <property type="molecule type" value="Genomic_DNA"/>
</dbReference>
<name>A0A379FG48_PROMI</name>
<keyword evidence="1 6" id="KW-0132">Cell division</keyword>
<gene>
    <name evidence="6 7" type="primary">sulA</name>
    <name evidence="7" type="ORF">NCTC11938_01012</name>
</gene>
<dbReference type="PANTHER" id="PTHR35369:SF4">
    <property type="entry name" value="CELL DIVISION INHIBITOR SULA"/>
    <property type="match status" value="1"/>
</dbReference>
<keyword evidence="4 6" id="KW-0742">SOS response</keyword>
<dbReference type="PANTHER" id="PTHR35369">
    <property type="entry name" value="BLR3025 PROTEIN-RELATED"/>
    <property type="match status" value="1"/>
</dbReference>